<sequence>MSDFQFTRNARARPEPSQLFGASNPANLIARLKAELDAKETLLREQAAALAHNRKIFERSSAAARIGVWECGLPDETLRWTDVVYDMFDLPQGAPLDRKQIVRCYSEASARELEIRRSRAIETRSGFSLDAEIITPNGVRRWLRLTATVECEHGIPVRIFGMKQDITEEKILLDRTRYLAEFDLMTGLANRSRFQQRLSELCESRSALGAMLLVDLDGFKKVNDTLGHARGDECLKETAGRLQATCHDAELVARVGGDEFAVLLGSPVDTRSIENLAGNIVKALSIPVDHGDEVLMLGASVGVAIFNGCTPSELFRKADTALYASKAAGRNTFRIFDAGVEMRRRK</sequence>
<dbReference type="RefSeq" id="WP_111159149.1">
    <property type="nucleotide sequence ID" value="NZ_PCDP01000006.1"/>
</dbReference>
<proteinExistence type="predicted"/>
<evidence type="ECO:0000313" key="4">
    <source>
        <dbReference type="Proteomes" id="UP000248925"/>
    </source>
</evidence>
<accession>A0A2W4F240</accession>
<dbReference type="NCBIfam" id="TIGR00254">
    <property type="entry name" value="GGDEF"/>
    <property type="match status" value="1"/>
</dbReference>
<dbReference type="PROSITE" id="PS50113">
    <property type="entry name" value="PAC"/>
    <property type="match status" value="1"/>
</dbReference>
<protein>
    <submittedName>
        <fullName evidence="3">GGDEF domain-containing protein</fullName>
    </submittedName>
</protein>
<keyword evidence="4" id="KW-1185">Reference proteome</keyword>
<dbReference type="InterPro" id="IPR000160">
    <property type="entry name" value="GGDEF_dom"/>
</dbReference>
<name>A0A2W4F240_9HYPH</name>
<reference evidence="3 4" key="1">
    <citation type="journal article" date="2018" name="Sci. Rep.">
        <title>Rhizobium tumorigenes sp. nov., a novel plant tumorigenic bacterium isolated from cane gall tumors on thornless blackberry.</title>
        <authorList>
            <person name="Kuzmanovi N."/>
            <person name="Smalla K."/>
            <person name="Gronow S."/>
            <person name="PuBawska J."/>
        </authorList>
    </citation>
    <scope>NUCLEOTIDE SEQUENCE [LARGE SCALE GENOMIC DNA]</scope>
    <source>
        <strain evidence="3 4">CCBAU 85046</strain>
    </source>
</reference>
<dbReference type="Gene3D" id="3.30.450.20">
    <property type="entry name" value="PAS domain"/>
    <property type="match status" value="1"/>
</dbReference>
<dbReference type="CDD" id="cd01949">
    <property type="entry name" value="GGDEF"/>
    <property type="match status" value="1"/>
</dbReference>
<dbReference type="OrthoDB" id="9812260at2"/>
<dbReference type="Proteomes" id="UP000248925">
    <property type="component" value="Unassembled WGS sequence"/>
</dbReference>
<dbReference type="InterPro" id="IPR029787">
    <property type="entry name" value="Nucleotide_cyclase"/>
</dbReference>
<dbReference type="Gene3D" id="2.10.70.100">
    <property type="match status" value="1"/>
</dbReference>
<feature type="domain" description="PAC" evidence="1">
    <location>
        <begin position="127"/>
        <end position="178"/>
    </location>
</feature>
<evidence type="ECO:0000259" key="2">
    <source>
        <dbReference type="PROSITE" id="PS50887"/>
    </source>
</evidence>
<dbReference type="SUPFAM" id="SSF55073">
    <property type="entry name" value="Nucleotide cyclase"/>
    <property type="match status" value="1"/>
</dbReference>
<dbReference type="SMART" id="SM00267">
    <property type="entry name" value="GGDEF"/>
    <property type="match status" value="1"/>
</dbReference>
<gene>
    <name evidence="3" type="ORF">CPY51_05425</name>
</gene>
<dbReference type="SUPFAM" id="SSF55785">
    <property type="entry name" value="PYP-like sensor domain (PAS domain)"/>
    <property type="match status" value="1"/>
</dbReference>
<dbReference type="AlphaFoldDB" id="A0A2W4F240"/>
<dbReference type="InterPro" id="IPR000700">
    <property type="entry name" value="PAS-assoc_C"/>
</dbReference>
<dbReference type="Gene3D" id="3.30.70.270">
    <property type="match status" value="1"/>
</dbReference>
<organism evidence="3 4">
    <name type="scientific">Rhizobium tubonense</name>
    <dbReference type="NCBI Taxonomy" id="484088"/>
    <lineage>
        <taxon>Bacteria</taxon>
        <taxon>Pseudomonadati</taxon>
        <taxon>Pseudomonadota</taxon>
        <taxon>Alphaproteobacteria</taxon>
        <taxon>Hyphomicrobiales</taxon>
        <taxon>Rhizobiaceae</taxon>
        <taxon>Rhizobium/Agrobacterium group</taxon>
        <taxon>Rhizobium</taxon>
    </lineage>
</organism>
<feature type="domain" description="GGDEF" evidence="2">
    <location>
        <begin position="207"/>
        <end position="338"/>
    </location>
</feature>
<evidence type="ECO:0000259" key="1">
    <source>
        <dbReference type="PROSITE" id="PS50113"/>
    </source>
</evidence>
<dbReference type="InterPro" id="IPR052155">
    <property type="entry name" value="Biofilm_reg_signaling"/>
</dbReference>
<dbReference type="Pfam" id="PF00990">
    <property type="entry name" value="GGDEF"/>
    <property type="match status" value="1"/>
</dbReference>
<dbReference type="SMART" id="SM00086">
    <property type="entry name" value="PAC"/>
    <property type="match status" value="1"/>
</dbReference>
<dbReference type="PROSITE" id="PS50887">
    <property type="entry name" value="GGDEF"/>
    <property type="match status" value="1"/>
</dbReference>
<dbReference type="EMBL" id="PCDP01000006">
    <property type="protein sequence ID" value="PZM15920.1"/>
    <property type="molecule type" value="Genomic_DNA"/>
</dbReference>
<dbReference type="PANTHER" id="PTHR44757">
    <property type="entry name" value="DIGUANYLATE CYCLASE DGCP"/>
    <property type="match status" value="1"/>
</dbReference>
<comment type="caution">
    <text evidence="3">The sequence shown here is derived from an EMBL/GenBank/DDBJ whole genome shotgun (WGS) entry which is preliminary data.</text>
</comment>
<evidence type="ECO:0000313" key="3">
    <source>
        <dbReference type="EMBL" id="PZM15920.1"/>
    </source>
</evidence>
<dbReference type="InterPro" id="IPR001610">
    <property type="entry name" value="PAC"/>
</dbReference>
<dbReference type="PANTHER" id="PTHR44757:SF2">
    <property type="entry name" value="BIOFILM ARCHITECTURE MAINTENANCE PROTEIN MBAA"/>
    <property type="match status" value="1"/>
</dbReference>
<dbReference type="InterPro" id="IPR035965">
    <property type="entry name" value="PAS-like_dom_sf"/>
</dbReference>
<dbReference type="InterPro" id="IPR043128">
    <property type="entry name" value="Rev_trsase/Diguanyl_cyclase"/>
</dbReference>